<dbReference type="Pfam" id="PF26622">
    <property type="entry name" value="DUF8199"/>
    <property type="match status" value="1"/>
</dbReference>
<organism evidence="1 2">
    <name type="scientific">Pedobacter montanisoli</name>
    <dbReference type="NCBI Taxonomy" id="2923277"/>
    <lineage>
        <taxon>Bacteria</taxon>
        <taxon>Pseudomonadati</taxon>
        <taxon>Bacteroidota</taxon>
        <taxon>Sphingobacteriia</taxon>
        <taxon>Sphingobacteriales</taxon>
        <taxon>Sphingobacteriaceae</taxon>
        <taxon>Pedobacter</taxon>
    </lineage>
</organism>
<dbReference type="InterPro" id="IPR058060">
    <property type="entry name" value="HYC_CC_PP"/>
</dbReference>
<evidence type="ECO:0000313" key="1">
    <source>
        <dbReference type="EMBL" id="MCJ0741773.1"/>
    </source>
</evidence>
<protein>
    <submittedName>
        <fullName evidence="1">Uncharacterized protein</fullName>
    </submittedName>
</protein>
<dbReference type="Proteomes" id="UP001165460">
    <property type="component" value="Unassembled WGS sequence"/>
</dbReference>
<dbReference type="InterPro" id="IPR058512">
    <property type="entry name" value="DUF8199"/>
</dbReference>
<dbReference type="RefSeq" id="WP_243359232.1">
    <property type="nucleotide sequence ID" value="NZ_JALGBH010000001.1"/>
</dbReference>
<keyword evidence="2" id="KW-1185">Reference proteome</keyword>
<proteinExistence type="predicted"/>
<dbReference type="NCBIfam" id="NF047658">
    <property type="entry name" value="HYC_CC_PP"/>
    <property type="match status" value="1"/>
</dbReference>
<gene>
    <name evidence="1" type="ORF">MMF97_03540</name>
</gene>
<sequence length="133" mass="14695">MRFNRKIAFSLCVFYIVSVLGLALSMHFCGGKLASVDLFANETACGICKNEPVNKADNKCCKNTQVDLKVKDSHQMAGAIKLPKVFSVDVALPFPVITNVAKIDQPVLTHFFNKAPPEPPKLGLYVLNRVFRI</sequence>
<comment type="caution">
    <text evidence="1">The sequence shown here is derived from an EMBL/GenBank/DDBJ whole genome shotgun (WGS) entry which is preliminary data.</text>
</comment>
<dbReference type="EMBL" id="JALGBH010000001">
    <property type="protein sequence ID" value="MCJ0741773.1"/>
    <property type="molecule type" value="Genomic_DNA"/>
</dbReference>
<name>A0ABS9ZV87_9SPHI</name>
<evidence type="ECO:0000313" key="2">
    <source>
        <dbReference type="Proteomes" id="UP001165460"/>
    </source>
</evidence>
<accession>A0ABS9ZV87</accession>
<reference evidence="1" key="1">
    <citation type="submission" date="2022-03" db="EMBL/GenBank/DDBJ databases">
        <authorList>
            <person name="Woo C.Y."/>
        </authorList>
    </citation>
    <scope>NUCLEOTIDE SEQUENCE</scope>
    <source>
        <strain evidence="1">CYS-01</strain>
    </source>
</reference>